<comment type="similarity">
    <text evidence="1">Belongs to the ribose-phosphate pyrophosphokinase family.</text>
</comment>
<evidence type="ECO:0000256" key="1">
    <source>
        <dbReference type="ARBA" id="ARBA00006478"/>
    </source>
</evidence>
<protein>
    <recommendedName>
        <fullName evidence="2">Phosphoribosyltransferase domain-containing protein</fullName>
    </recommendedName>
</protein>
<dbReference type="GO" id="GO:0005737">
    <property type="term" value="C:cytoplasm"/>
    <property type="evidence" value="ECO:0007669"/>
    <property type="project" value="TreeGrafter"/>
</dbReference>
<gene>
    <name evidence="3" type="ORF">HPP92_008329</name>
</gene>
<dbReference type="InterPro" id="IPR005946">
    <property type="entry name" value="Rib-P_diPkinase"/>
</dbReference>
<dbReference type="AlphaFoldDB" id="A0A835R2G6"/>
<organism evidence="3 4">
    <name type="scientific">Vanilla planifolia</name>
    <name type="common">Vanilla</name>
    <dbReference type="NCBI Taxonomy" id="51239"/>
    <lineage>
        <taxon>Eukaryota</taxon>
        <taxon>Viridiplantae</taxon>
        <taxon>Streptophyta</taxon>
        <taxon>Embryophyta</taxon>
        <taxon>Tracheophyta</taxon>
        <taxon>Spermatophyta</taxon>
        <taxon>Magnoliopsida</taxon>
        <taxon>Liliopsida</taxon>
        <taxon>Asparagales</taxon>
        <taxon>Orchidaceae</taxon>
        <taxon>Vanilloideae</taxon>
        <taxon>Vanilleae</taxon>
        <taxon>Vanilla</taxon>
    </lineage>
</organism>
<dbReference type="PANTHER" id="PTHR10210">
    <property type="entry name" value="RIBOSE-PHOSPHATE DIPHOSPHOKINASE FAMILY MEMBER"/>
    <property type="match status" value="1"/>
</dbReference>
<reference evidence="3 4" key="1">
    <citation type="journal article" date="2020" name="Nat. Food">
        <title>A phased Vanilla planifolia genome enables genetic improvement of flavour and production.</title>
        <authorList>
            <person name="Hasing T."/>
            <person name="Tang H."/>
            <person name="Brym M."/>
            <person name="Khazi F."/>
            <person name="Huang T."/>
            <person name="Chambers A.H."/>
        </authorList>
    </citation>
    <scope>NUCLEOTIDE SEQUENCE [LARGE SCALE GENOMIC DNA]</scope>
    <source>
        <tissue evidence="3">Leaf</tissue>
    </source>
</reference>
<name>A0A835R2G6_VANPL</name>
<evidence type="ECO:0000313" key="3">
    <source>
        <dbReference type="EMBL" id="KAG0484250.1"/>
    </source>
</evidence>
<dbReference type="SUPFAM" id="SSF53271">
    <property type="entry name" value="PRTase-like"/>
    <property type="match status" value="1"/>
</dbReference>
<dbReference type="OrthoDB" id="10260542at2759"/>
<dbReference type="PANTHER" id="PTHR10210:SF45">
    <property type="entry name" value="RIBOSE-PHOSPHATE PYROPHOSPHOKINASE 3, CHLOROPLASTIC"/>
    <property type="match status" value="1"/>
</dbReference>
<comment type="caution">
    <text evidence="3">The sequence shown here is derived from an EMBL/GenBank/DDBJ whole genome shotgun (WGS) entry which is preliminary data.</text>
</comment>
<dbReference type="GO" id="GO:0006164">
    <property type="term" value="P:purine nucleotide biosynthetic process"/>
    <property type="evidence" value="ECO:0007669"/>
    <property type="project" value="TreeGrafter"/>
</dbReference>
<dbReference type="EMBL" id="JADCNL010000004">
    <property type="protein sequence ID" value="KAG0484250.1"/>
    <property type="molecule type" value="Genomic_DNA"/>
</dbReference>
<feature type="domain" description="Phosphoribosyltransferase" evidence="2">
    <location>
        <begin position="23"/>
        <end position="67"/>
    </location>
</feature>
<dbReference type="CDD" id="cd06223">
    <property type="entry name" value="PRTases_typeI"/>
    <property type="match status" value="1"/>
</dbReference>
<dbReference type="GO" id="GO:0006015">
    <property type="term" value="P:5-phosphoribose 1-diphosphate biosynthetic process"/>
    <property type="evidence" value="ECO:0007669"/>
    <property type="project" value="TreeGrafter"/>
</dbReference>
<dbReference type="GO" id="GO:0000287">
    <property type="term" value="F:magnesium ion binding"/>
    <property type="evidence" value="ECO:0007669"/>
    <property type="project" value="InterPro"/>
</dbReference>
<evidence type="ECO:0000259" key="2">
    <source>
        <dbReference type="Pfam" id="PF00156"/>
    </source>
</evidence>
<dbReference type="InterPro" id="IPR000836">
    <property type="entry name" value="PRTase_dom"/>
</dbReference>
<dbReference type="Gene3D" id="3.40.50.2020">
    <property type="match status" value="1"/>
</dbReference>
<dbReference type="Pfam" id="PF00156">
    <property type="entry name" value="Pribosyltran"/>
    <property type="match status" value="1"/>
</dbReference>
<accession>A0A835R2G6</accession>
<dbReference type="InterPro" id="IPR029057">
    <property type="entry name" value="PRTase-like"/>
</dbReference>
<dbReference type="Proteomes" id="UP000636800">
    <property type="component" value="Unassembled WGS sequence"/>
</dbReference>
<dbReference type="GO" id="GO:0002189">
    <property type="term" value="C:ribose phosphate diphosphokinase complex"/>
    <property type="evidence" value="ECO:0007669"/>
    <property type="project" value="TreeGrafter"/>
</dbReference>
<sequence>MENLDGQIICTKVREGEQRFVRLKEGDPKGRHVVIVDDFVQSGGTLIECQKVLAAHGAAQVSAYVTHGIFPNQTWQRFQHDGGVGPDKGMNGSLYSTPKHLEKIHHL</sequence>
<keyword evidence="4" id="KW-1185">Reference proteome</keyword>
<proteinExistence type="inferred from homology"/>
<evidence type="ECO:0000313" key="4">
    <source>
        <dbReference type="Proteomes" id="UP000636800"/>
    </source>
</evidence>